<feature type="transmembrane region" description="Helical" evidence="5">
    <location>
        <begin position="194"/>
        <end position="213"/>
    </location>
</feature>
<dbReference type="Proteomes" id="UP000722989">
    <property type="component" value="Unassembled WGS sequence"/>
</dbReference>
<keyword evidence="2 5" id="KW-0812">Transmembrane</keyword>
<keyword evidence="4 5" id="KW-0472">Membrane</keyword>
<comment type="caution">
    <text evidence="7">The sequence shown here is derived from an EMBL/GenBank/DDBJ whole genome shotgun (WGS) entry which is preliminary data.</text>
</comment>
<feature type="transmembrane region" description="Helical" evidence="5">
    <location>
        <begin position="165"/>
        <end position="188"/>
    </location>
</feature>
<name>A0ABX0Y574_9ACTN</name>
<feature type="transmembrane region" description="Helical" evidence="5">
    <location>
        <begin position="72"/>
        <end position="94"/>
    </location>
</feature>
<comment type="subcellular location">
    <subcellularLocation>
        <location evidence="1">Cell membrane</location>
        <topology evidence="1">Multi-pass membrane protein</topology>
    </subcellularLocation>
</comment>
<feature type="transmembrane region" description="Helical" evidence="5">
    <location>
        <begin position="106"/>
        <end position="125"/>
    </location>
</feature>
<feature type="transmembrane region" description="Helical" evidence="5">
    <location>
        <begin position="317"/>
        <end position="342"/>
    </location>
</feature>
<feature type="transmembrane region" description="Helical" evidence="5">
    <location>
        <begin position="287"/>
        <end position="305"/>
    </location>
</feature>
<evidence type="ECO:0000313" key="8">
    <source>
        <dbReference type="Proteomes" id="UP000722989"/>
    </source>
</evidence>
<evidence type="ECO:0000259" key="6">
    <source>
        <dbReference type="PROSITE" id="PS50850"/>
    </source>
</evidence>
<dbReference type="InterPro" id="IPR011701">
    <property type="entry name" value="MFS"/>
</dbReference>
<gene>
    <name evidence="7" type="ORF">HC031_26220</name>
</gene>
<dbReference type="Gene3D" id="1.20.1250.20">
    <property type="entry name" value="MFS general substrate transporter like domains"/>
    <property type="match status" value="2"/>
</dbReference>
<accession>A0ABX0Y574</accession>
<feature type="transmembrane region" description="Helical" evidence="5">
    <location>
        <begin position="395"/>
        <end position="420"/>
    </location>
</feature>
<evidence type="ECO:0000256" key="4">
    <source>
        <dbReference type="ARBA" id="ARBA00023136"/>
    </source>
</evidence>
<feature type="transmembrane region" description="Helical" evidence="5">
    <location>
        <begin position="42"/>
        <end position="60"/>
    </location>
</feature>
<organism evidence="7 8">
    <name type="scientific">Planosporangium thailandense</name>
    <dbReference type="NCBI Taxonomy" id="765197"/>
    <lineage>
        <taxon>Bacteria</taxon>
        <taxon>Bacillati</taxon>
        <taxon>Actinomycetota</taxon>
        <taxon>Actinomycetes</taxon>
        <taxon>Micromonosporales</taxon>
        <taxon>Micromonosporaceae</taxon>
        <taxon>Planosporangium</taxon>
    </lineage>
</organism>
<feature type="transmembrane region" description="Helical" evidence="5">
    <location>
        <begin position="131"/>
        <end position="153"/>
    </location>
</feature>
<keyword evidence="3 5" id="KW-1133">Transmembrane helix</keyword>
<feature type="transmembrane region" description="Helical" evidence="5">
    <location>
        <begin position="248"/>
        <end position="267"/>
    </location>
</feature>
<dbReference type="InterPro" id="IPR036259">
    <property type="entry name" value="MFS_trans_sf"/>
</dbReference>
<dbReference type="EMBL" id="JAATVY010000026">
    <property type="protein sequence ID" value="NJC73188.1"/>
    <property type="molecule type" value="Genomic_DNA"/>
</dbReference>
<protein>
    <submittedName>
        <fullName evidence="7">MFS transporter</fullName>
    </submittedName>
</protein>
<evidence type="ECO:0000256" key="5">
    <source>
        <dbReference type="SAM" id="Phobius"/>
    </source>
</evidence>
<evidence type="ECO:0000256" key="1">
    <source>
        <dbReference type="ARBA" id="ARBA00004651"/>
    </source>
</evidence>
<dbReference type="RefSeq" id="WP_167928090.1">
    <property type="nucleotide sequence ID" value="NZ_JAATVY010000026.1"/>
</dbReference>
<dbReference type="Pfam" id="PF07690">
    <property type="entry name" value="MFS_1"/>
    <property type="match status" value="1"/>
</dbReference>
<evidence type="ECO:0000313" key="7">
    <source>
        <dbReference type="EMBL" id="NJC73188.1"/>
    </source>
</evidence>
<reference evidence="7 8" key="1">
    <citation type="submission" date="2020-03" db="EMBL/GenBank/DDBJ databases">
        <title>WGS of the type strain of Planosporangium spp.</title>
        <authorList>
            <person name="Thawai C."/>
        </authorList>
    </citation>
    <scope>NUCLEOTIDE SEQUENCE [LARGE SCALE GENOMIC DNA]</scope>
    <source>
        <strain evidence="7 8">TBRC 5610</strain>
    </source>
</reference>
<proteinExistence type="predicted"/>
<dbReference type="SUPFAM" id="SSF103473">
    <property type="entry name" value="MFS general substrate transporter"/>
    <property type="match status" value="1"/>
</dbReference>
<dbReference type="PROSITE" id="PS50850">
    <property type="entry name" value="MFS"/>
    <property type="match status" value="1"/>
</dbReference>
<evidence type="ECO:0000256" key="2">
    <source>
        <dbReference type="ARBA" id="ARBA00022692"/>
    </source>
</evidence>
<feature type="domain" description="Major facilitator superfamily (MFS) profile" evidence="6">
    <location>
        <begin position="24"/>
        <end position="427"/>
    </location>
</feature>
<dbReference type="PANTHER" id="PTHR23528:SF1">
    <property type="entry name" value="MAJOR FACILITATOR SUPERFAMILY (MFS) PROFILE DOMAIN-CONTAINING PROTEIN"/>
    <property type="match status" value="1"/>
</dbReference>
<sequence length="427" mass="43798">MAAPVGASSAGFTPPTSADAAPQAASAAATPGFIARFGVASFANWLALLTPVVVTLALRVQAVDPAHKERSLGLVLGVGAFLATVANPLVGRLSDRTMSRYGRRRPWLVVGALGGVVGLGIIAVVPSVPAILIGWSICQLAFNAVLAALTAVIPDQVPVASRGRVSGIFGLSQNAAVMAGAFVAQAFAGHSVPQFLVPAVIAVLAIGVLVFGLPDRRLSRRPQPFSVREFIGSFWVNPVRHPNFAWAWFTRFLAMFGTAIPQAYLVYFLPTRLGTSTGQVAGQAAELITIASVCTLAMAGIGGWVSDRTGRRKAFVIGAAVLISAGLFLLAIAPTFAAIAVAEVVFGLGNGMFLAVDLALVTQVLPSAETVGKDLGVINIANALPQSLAPAVAPAVLLAGGYSLLFAVAAVSLVLAAVLVTRIKGVR</sequence>
<evidence type="ECO:0000256" key="3">
    <source>
        <dbReference type="ARBA" id="ARBA00022989"/>
    </source>
</evidence>
<keyword evidence="8" id="KW-1185">Reference proteome</keyword>
<dbReference type="PANTHER" id="PTHR23528">
    <property type="match status" value="1"/>
</dbReference>
<dbReference type="InterPro" id="IPR020846">
    <property type="entry name" value="MFS_dom"/>
</dbReference>